<dbReference type="Proteomes" id="UP001557470">
    <property type="component" value="Unassembled WGS sequence"/>
</dbReference>
<comment type="caution">
    <text evidence="1">The sequence shown here is derived from an EMBL/GenBank/DDBJ whole genome shotgun (WGS) entry which is preliminary data.</text>
</comment>
<protein>
    <submittedName>
        <fullName evidence="1">Uncharacterized protein</fullName>
    </submittedName>
</protein>
<sequence length="72" mass="8349">MSVSRPDGVTGKYRMIRHERDKLNDPNPQRFDRIQHTQLTMNTDGINSLKYDVTKMEKTNLFTIITVDVGNP</sequence>
<dbReference type="EMBL" id="JAGEUA010000001">
    <property type="protein sequence ID" value="KAL1023695.1"/>
    <property type="molecule type" value="Genomic_DNA"/>
</dbReference>
<dbReference type="SUPFAM" id="SSF53448">
    <property type="entry name" value="Nucleotide-diphospho-sugar transferases"/>
    <property type="match status" value="1"/>
</dbReference>
<dbReference type="InterPro" id="IPR029044">
    <property type="entry name" value="Nucleotide-diphossugar_trans"/>
</dbReference>
<dbReference type="InterPro" id="IPR003859">
    <property type="entry name" value="Galactosyl_T"/>
</dbReference>
<dbReference type="PANTHER" id="PTHR19300:SF5">
    <property type="entry name" value="BETA-1,4-GALACTOSYLTRANSFERASE 1"/>
    <property type="match status" value="1"/>
</dbReference>
<dbReference type="PANTHER" id="PTHR19300">
    <property type="entry name" value="BETA-1,4-GALACTOSYLTRANSFERASE"/>
    <property type="match status" value="1"/>
</dbReference>
<evidence type="ECO:0000313" key="1">
    <source>
        <dbReference type="EMBL" id="KAL1023695.1"/>
    </source>
</evidence>
<accession>A0ABD0XQX0</accession>
<dbReference type="AlphaFoldDB" id="A0ABD0XQX0"/>
<keyword evidence="2" id="KW-1185">Reference proteome</keyword>
<proteinExistence type="predicted"/>
<name>A0ABD0XQX0_UMBPY</name>
<dbReference type="Gene3D" id="3.90.550.10">
    <property type="entry name" value="Spore Coat Polysaccharide Biosynthesis Protein SpsA, Chain A"/>
    <property type="match status" value="1"/>
</dbReference>
<gene>
    <name evidence="1" type="ORF">UPYG_G00044690</name>
</gene>
<evidence type="ECO:0000313" key="2">
    <source>
        <dbReference type="Proteomes" id="UP001557470"/>
    </source>
</evidence>
<reference evidence="1 2" key="1">
    <citation type="submission" date="2024-06" db="EMBL/GenBank/DDBJ databases">
        <authorList>
            <person name="Pan Q."/>
            <person name="Wen M."/>
            <person name="Jouanno E."/>
            <person name="Zahm M."/>
            <person name="Klopp C."/>
            <person name="Cabau C."/>
            <person name="Louis A."/>
            <person name="Berthelot C."/>
            <person name="Parey E."/>
            <person name="Roest Crollius H."/>
            <person name="Montfort J."/>
            <person name="Robinson-Rechavi M."/>
            <person name="Bouchez O."/>
            <person name="Lampietro C."/>
            <person name="Lopez Roques C."/>
            <person name="Donnadieu C."/>
            <person name="Postlethwait J."/>
            <person name="Bobe J."/>
            <person name="Verreycken H."/>
            <person name="Guiguen Y."/>
        </authorList>
    </citation>
    <scope>NUCLEOTIDE SEQUENCE [LARGE SCALE GENOMIC DNA]</scope>
    <source>
        <strain evidence="1">Up_M1</strain>
        <tissue evidence="1">Testis</tissue>
    </source>
</reference>
<organism evidence="1 2">
    <name type="scientific">Umbra pygmaea</name>
    <name type="common">Eastern mudminnow</name>
    <dbReference type="NCBI Taxonomy" id="75934"/>
    <lineage>
        <taxon>Eukaryota</taxon>
        <taxon>Metazoa</taxon>
        <taxon>Chordata</taxon>
        <taxon>Craniata</taxon>
        <taxon>Vertebrata</taxon>
        <taxon>Euteleostomi</taxon>
        <taxon>Actinopterygii</taxon>
        <taxon>Neopterygii</taxon>
        <taxon>Teleostei</taxon>
        <taxon>Protacanthopterygii</taxon>
        <taxon>Esociformes</taxon>
        <taxon>Umbridae</taxon>
        <taxon>Umbra</taxon>
    </lineage>
</organism>